<feature type="domain" description="Thioesterase" evidence="3">
    <location>
        <begin position="81"/>
        <end position="158"/>
    </location>
</feature>
<dbReference type="Gene3D" id="3.10.129.10">
    <property type="entry name" value="Hotdog Thioesterase"/>
    <property type="match status" value="1"/>
</dbReference>
<dbReference type="InterPro" id="IPR003736">
    <property type="entry name" value="PAAI_dom"/>
</dbReference>
<evidence type="ECO:0000256" key="2">
    <source>
        <dbReference type="ARBA" id="ARBA00022801"/>
    </source>
</evidence>
<gene>
    <name evidence="4" type="ORF">TRAVEDRAFT_157075</name>
</gene>
<dbReference type="OrthoDB" id="2831072at2759"/>
<keyword evidence="2" id="KW-0378">Hydrolase</keyword>
<dbReference type="PANTHER" id="PTHR21660:SF1">
    <property type="entry name" value="ACYL-COENZYME A THIOESTERASE 13"/>
    <property type="match status" value="1"/>
</dbReference>
<dbReference type="KEGG" id="tvs:TRAVEDRAFT_157075"/>
<reference evidence="5" key="1">
    <citation type="journal article" date="2012" name="Science">
        <title>The Paleozoic origin of enzymatic lignin decomposition reconstructed from 31 fungal genomes.</title>
        <authorList>
            <person name="Floudas D."/>
            <person name="Binder M."/>
            <person name="Riley R."/>
            <person name="Barry K."/>
            <person name="Blanchette R.A."/>
            <person name="Henrissat B."/>
            <person name="Martinez A.T."/>
            <person name="Otillar R."/>
            <person name="Spatafora J.W."/>
            <person name="Yadav J.S."/>
            <person name="Aerts A."/>
            <person name="Benoit I."/>
            <person name="Boyd A."/>
            <person name="Carlson A."/>
            <person name="Copeland A."/>
            <person name="Coutinho P.M."/>
            <person name="de Vries R.P."/>
            <person name="Ferreira P."/>
            <person name="Findley K."/>
            <person name="Foster B."/>
            <person name="Gaskell J."/>
            <person name="Glotzer D."/>
            <person name="Gorecki P."/>
            <person name="Heitman J."/>
            <person name="Hesse C."/>
            <person name="Hori C."/>
            <person name="Igarashi K."/>
            <person name="Jurgens J.A."/>
            <person name="Kallen N."/>
            <person name="Kersten P."/>
            <person name="Kohler A."/>
            <person name="Kuees U."/>
            <person name="Kumar T.K.A."/>
            <person name="Kuo A."/>
            <person name="LaButti K."/>
            <person name="Larrondo L.F."/>
            <person name="Lindquist E."/>
            <person name="Ling A."/>
            <person name="Lombard V."/>
            <person name="Lucas S."/>
            <person name="Lundell T."/>
            <person name="Martin R."/>
            <person name="McLaughlin D.J."/>
            <person name="Morgenstern I."/>
            <person name="Morin E."/>
            <person name="Murat C."/>
            <person name="Nagy L.G."/>
            <person name="Nolan M."/>
            <person name="Ohm R.A."/>
            <person name="Patyshakuliyeva A."/>
            <person name="Rokas A."/>
            <person name="Ruiz-Duenas F.J."/>
            <person name="Sabat G."/>
            <person name="Salamov A."/>
            <person name="Samejima M."/>
            <person name="Schmutz J."/>
            <person name="Slot J.C."/>
            <person name="St John F."/>
            <person name="Stenlid J."/>
            <person name="Sun H."/>
            <person name="Sun S."/>
            <person name="Syed K."/>
            <person name="Tsang A."/>
            <person name="Wiebenga A."/>
            <person name="Young D."/>
            <person name="Pisabarro A."/>
            <person name="Eastwood D.C."/>
            <person name="Martin F."/>
            <person name="Cullen D."/>
            <person name="Grigoriev I.V."/>
            <person name="Hibbett D.S."/>
        </authorList>
    </citation>
    <scope>NUCLEOTIDE SEQUENCE [LARGE SCALE GENOMIC DNA]</scope>
    <source>
        <strain evidence="5">FP-101664</strain>
    </source>
</reference>
<dbReference type="EMBL" id="JH711798">
    <property type="protein sequence ID" value="EIW51889.1"/>
    <property type="molecule type" value="Genomic_DNA"/>
</dbReference>
<evidence type="ECO:0000259" key="3">
    <source>
        <dbReference type="Pfam" id="PF03061"/>
    </source>
</evidence>
<dbReference type="InterPro" id="IPR039298">
    <property type="entry name" value="ACOT13"/>
</dbReference>
<dbReference type="Proteomes" id="UP000054317">
    <property type="component" value="Unassembled WGS sequence"/>
</dbReference>
<dbReference type="GeneID" id="19410104"/>
<comment type="similarity">
    <text evidence="1">Belongs to the thioesterase PaaI family.</text>
</comment>
<dbReference type="CDD" id="cd03443">
    <property type="entry name" value="PaaI_thioesterase"/>
    <property type="match status" value="1"/>
</dbReference>
<dbReference type="RefSeq" id="XP_008045416.1">
    <property type="nucleotide sequence ID" value="XM_008047225.1"/>
</dbReference>
<keyword evidence="5" id="KW-1185">Reference proteome</keyword>
<organism evidence="4 5">
    <name type="scientific">Trametes versicolor (strain FP-101664)</name>
    <name type="common">White-rot fungus</name>
    <name type="synonym">Coriolus versicolor</name>
    <dbReference type="NCBI Taxonomy" id="717944"/>
    <lineage>
        <taxon>Eukaryota</taxon>
        <taxon>Fungi</taxon>
        <taxon>Dikarya</taxon>
        <taxon>Basidiomycota</taxon>
        <taxon>Agaricomycotina</taxon>
        <taxon>Agaricomycetes</taxon>
        <taxon>Polyporales</taxon>
        <taxon>Polyporaceae</taxon>
        <taxon>Trametes</taxon>
    </lineage>
</organism>
<dbReference type="InterPro" id="IPR029069">
    <property type="entry name" value="HotDog_dom_sf"/>
</dbReference>
<dbReference type="AlphaFoldDB" id="R7SA95"/>
<evidence type="ECO:0000256" key="1">
    <source>
        <dbReference type="ARBA" id="ARBA00008324"/>
    </source>
</evidence>
<accession>R7SA95</accession>
<proteinExistence type="inferred from homology"/>
<dbReference type="NCBIfam" id="TIGR00369">
    <property type="entry name" value="unchar_dom_1"/>
    <property type="match status" value="1"/>
</dbReference>
<sequence length="176" mass="19419">MSSQRDPSAVRFEGDLSHTQRSSILKFANIILRGKGLYAKSTGSRLEITEVSFYEREEDKKPQVRMIFELDVDEDMLNSANMVHGGCSMFLIDVCSSIALVSLGIATNRDTRLVSQAITTVFHAPATTGAKLRIINTTVSFGARTVTARTEIWDTTNRRLVASGVHNQMQPSAPKL</sequence>
<dbReference type="OMA" id="SGVHSKM"/>
<dbReference type="InterPro" id="IPR006683">
    <property type="entry name" value="Thioestr_dom"/>
</dbReference>
<evidence type="ECO:0000313" key="4">
    <source>
        <dbReference type="EMBL" id="EIW51889.1"/>
    </source>
</evidence>
<dbReference type="PANTHER" id="PTHR21660">
    <property type="entry name" value="THIOESTERASE SUPERFAMILY MEMBER-RELATED"/>
    <property type="match status" value="1"/>
</dbReference>
<name>R7SA95_TRAVS</name>
<dbReference type="SUPFAM" id="SSF54637">
    <property type="entry name" value="Thioesterase/thiol ester dehydrase-isomerase"/>
    <property type="match status" value="1"/>
</dbReference>
<dbReference type="GO" id="GO:0047617">
    <property type="term" value="F:fatty acyl-CoA hydrolase activity"/>
    <property type="evidence" value="ECO:0007669"/>
    <property type="project" value="InterPro"/>
</dbReference>
<protein>
    <recommendedName>
        <fullName evidence="3">Thioesterase domain-containing protein</fullName>
    </recommendedName>
</protein>
<evidence type="ECO:0000313" key="5">
    <source>
        <dbReference type="Proteomes" id="UP000054317"/>
    </source>
</evidence>
<dbReference type="Pfam" id="PF03061">
    <property type="entry name" value="4HBT"/>
    <property type="match status" value="1"/>
</dbReference>